<dbReference type="Gene3D" id="3.30.2140.20">
    <property type="match status" value="1"/>
</dbReference>
<dbReference type="SUPFAM" id="SSF54001">
    <property type="entry name" value="Cysteine proteinases"/>
    <property type="match status" value="1"/>
</dbReference>
<dbReference type="InterPro" id="IPR001447">
    <property type="entry name" value="Arylamine_N-AcTrfase"/>
</dbReference>
<proteinExistence type="inferred from homology"/>
<sequence length="354" mass="39051">MTDPYPTDAFEAKTLSRDQAAAYLDRIKLPNALLDSPPSLELLSSVFLAHLEQIPKDTTPLHVSEEQWRGPSTPIQLGSAFTSMPLGALAMGRIVGEKKGAFCFSINATFSSLLRFWGFDVSEVASRSYKALGQDPRTNEAGWKWGTITHGFMIVGWAGSADRYLVDGAWGPANLAKPIKLTTDPAGETIIGLNEFEAYKLVHEPLPLSPGVARPIDSMPGYTLYRRIAPVGAPHVLPITSESPGYWSPLFHFLLLSVPLADLMLYHHFSATHQHASFTAFWLVTRLIPGGKGARRSMMYADKEGMPRRAKVYTTGGPEAQGSEEGRDVEWVEMQTGPMKDYLAKEFGFRFQES</sequence>
<comment type="caution">
    <text evidence="2">The sequence shown here is derived from an EMBL/GenBank/DDBJ whole genome shotgun (WGS) entry which is preliminary data.</text>
</comment>
<dbReference type="AlphaFoldDB" id="A0AAD2HFU1"/>
<dbReference type="GO" id="GO:0016407">
    <property type="term" value="F:acetyltransferase activity"/>
    <property type="evidence" value="ECO:0007669"/>
    <property type="project" value="InterPro"/>
</dbReference>
<dbReference type="InterPro" id="IPR038765">
    <property type="entry name" value="Papain-like_cys_pep_sf"/>
</dbReference>
<dbReference type="PANTHER" id="PTHR11786:SF0">
    <property type="entry name" value="ARYLAMINE N-ACETYLTRANSFERASE 4-RELATED"/>
    <property type="match status" value="1"/>
</dbReference>
<accession>A0AAD2HFU1</accession>
<comment type="similarity">
    <text evidence="1">Belongs to the arylamine N-acetyltransferase family.</text>
</comment>
<name>A0AAD2HFU1_9AGAR</name>
<evidence type="ECO:0008006" key="4">
    <source>
        <dbReference type="Google" id="ProtNLM"/>
    </source>
</evidence>
<evidence type="ECO:0000313" key="2">
    <source>
        <dbReference type="EMBL" id="CAK5275969.1"/>
    </source>
</evidence>
<organism evidence="2 3">
    <name type="scientific">Mycena citricolor</name>
    <dbReference type="NCBI Taxonomy" id="2018698"/>
    <lineage>
        <taxon>Eukaryota</taxon>
        <taxon>Fungi</taxon>
        <taxon>Dikarya</taxon>
        <taxon>Basidiomycota</taxon>
        <taxon>Agaricomycotina</taxon>
        <taxon>Agaricomycetes</taxon>
        <taxon>Agaricomycetidae</taxon>
        <taxon>Agaricales</taxon>
        <taxon>Marasmiineae</taxon>
        <taxon>Mycenaceae</taxon>
        <taxon>Mycena</taxon>
    </lineage>
</organism>
<evidence type="ECO:0000256" key="1">
    <source>
        <dbReference type="ARBA" id="ARBA00006547"/>
    </source>
</evidence>
<keyword evidence="3" id="KW-1185">Reference proteome</keyword>
<gene>
    <name evidence="2" type="ORF">MYCIT1_LOCUS24078</name>
</gene>
<evidence type="ECO:0000313" key="3">
    <source>
        <dbReference type="Proteomes" id="UP001295794"/>
    </source>
</evidence>
<dbReference type="EMBL" id="CAVNYO010000405">
    <property type="protein sequence ID" value="CAK5275969.1"/>
    <property type="molecule type" value="Genomic_DNA"/>
</dbReference>
<dbReference type="InterPro" id="IPR053710">
    <property type="entry name" value="Arylamine_NAT_domain_sf"/>
</dbReference>
<protein>
    <recommendedName>
        <fullName evidence="4">Arylamine N-acetyltransferase</fullName>
    </recommendedName>
</protein>
<dbReference type="Proteomes" id="UP001295794">
    <property type="component" value="Unassembled WGS sequence"/>
</dbReference>
<dbReference type="Pfam" id="PF00797">
    <property type="entry name" value="Acetyltransf_2"/>
    <property type="match status" value="1"/>
</dbReference>
<dbReference type="PANTHER" id="PTHR11786">
    <property type="entry name" value="N-HYDROXYARYLAMINE O-ACETYLTRANSFERASE"/>
    <property type="match status" value="1"/>
</dbReference>
<reference evidence="2" key="1">
    <citation type="submission" date="2023-11" db="EMBL/GenBank/DDBJ databases">
        <authorList>
            <person name="De Vega J J."/>
            <person name="De Vega J J."/>
        </authorList>
    </citation>
    <scope>NUCLEOTIDE SEQUENCE</scope>
</reference>